<dbReference type="SUPFAM" id="SSF50129">
    <property type="entry name" value="GroES-like"/>
    <property type="match status" value="1"/>
</dbReference>
<keyword evidence="6" id="KW-1185">Reference proteome</keyword>
<dbReference type="PANTHER" id="PTHR45348">
    <property type="entry name" value="HYPOTHETICAL OXIDOREDUCTASE (EUROFUNG)"/>
    <property type="match status" value="1"/>
</dbReference>
<reference evidence="5" key="1">
    <citation type="journal article" date="2021" name="Nat. Commun.">
        <title>Genetic determinants of endophytism in the Arabidopsis root mycobiome.</title>
        <authorList>
            <person name="Mesny F."/>
            <person name="Miyauchi S."/>
            <person name="Thiergart T."/>
            <person name="Pickel B."/>
            <person name="Atanasova L."/>
            <person name="Karlsson M."/>
            <person name="Huettel B."/>
            <person name="Barry K.W."/>
            <person name="Haridas S."/>
            <person name="Chen C."/>
            <person name="Bauer D."/>
            <person name="Andreopoulos W."/>
            <person name="Pangilinan J."/>
            <person name="LaButti K."/>
            <person name="Riley R."/>
            <person name="Lipzen A."/>
            <person name="Clum A."/>
            <person name="Drula E."/>
            <person name="Henrissat B."/>
            <person name="Kohler A."/>
            <person name="Grigoriev I.V."/>
            <person name="Martin F.M."/>
            <person name="Hacquard S."/>
        </authorList>
    </citation>
    <scope>NUCLEOTIDE SEQUENCE</scope>
    <source>
        <strain evidence="5">MPI-SDFR-AT-0120</strain>
    </source>
</reference>
<evidence type="ECO:0000256" key="2">
    <source>
        <dbReference type="ARBA" id="ARBA00011245"/>
    </source>
</evidence>
<dbReference type="Gene3D" id="3.40.50.720">
    <property type="entry name" value="NAD(P)-binding Rossmann-like Domain"/>
    <property type="match status" value="1"/>
</dbReference>
<proteinExistence type="inferred from homology"/>
<gene>
    <name evidence="5" type="ORF">FB567DRAFT_535348</name>
</gene>
<evidence type="ECO:0000313" key="5">
    <source>
        <dbReference type="EMBL" id="KAH7076050.1"/>
    </source>
</evidence>
<dbReference type="AlphaFoldDB" id="A0A8K0VTM5"/>
<keyword evidence="3" id="KW-0560">Oxidoreductase</keyword>
<name>A0A8K0VTM5_9PLEO</name>
<evidence type="ECO:0000313" key="6">
    <source>
        <dbReference type="Proteomes" id="UP000813461"/>
    </source>
</evidence>
<evidence type="ECO:0000256" key="3">
    <source>
        <dbReference type="ARBA" id="ARBA00023002"/>
    </source>
</evidence>
<protein>
    <submittedName>
        <fullName evidence="5">Chaperonin 10-like protein</fullName>
    </submittedName>
</protein>
<accession>A0A8K0VTM5</accession>
<dbReference type="Gene3D" id="3.90.180.10">
    <property type="entry name" value="Medium-chain alcohol dehydrogenases, catalytic domain"/>
    <property type="match status" value="1"/>
</dbReference>
<comment type="caution">
    <text evidence="5">The sequence shown here is derived from an EMBL/GenBank/DDBJ whole genome shotgun (WGS) entry which is preliminary data.</text>
</comment>
<dbReference type="InterPro" id="IPR036291">
    <property type="entry name" value="NAD(P)-bd_dom_sf"/>
</dbReference>
<dbReference type="OrthoDB" id="3233595at2759"/>
<organism evidence="5 6">
    <name type="scientific">Paraphoma chrysanthemicola</name>
    <dbReference type="NCBI Taxonomy" id="798071"/>
    <lineage>
        <taxon>Eukaryota</taxon>
        <taxon>Fungi</taxon>
        <taxon>Dikarya</taxon>
        <taxon>Ascomycota</taxon>
        <taxon>Pezizomycotina</taxon>
        <taxon>Dothideomycetes</taxon>
        <taxon>Pleosporomycetidae</taxon>
        <taxon>Pleosporales</taxon>
        <taxon>Pleosporineae</taxon>
        <taxon>Phaeosphaeriaceae</taxon>
        <taxon>Paraphoma</taxon>
    </lineage>
</organism>
<dbReference type="SMART" id="SM00829">
    <property type="entry name" value="PKS_ER"/>
    <property type="match status" value="1"/>
</dbReference>
<dbReference type="CDD" id="cd08249">
    <property type="entry name" value="enoyl_reductase_like"/>
    <property type="match status" value="1"/>
</dbReference>
<evidence type="ECO:0000259" key="4">
    <source>
        <dbReference type="SMART" id="SM00829"/>
    </source>
</evidence>
<dbReference type="Proteomes" id="UP000813461">
    <property type="component" value="Unassembled WGS sequence"/>
</dbReference>
<evidence type="ECO:0000256" key="1">
    <source>
        <dbReference type="ARBA" id="ARBA00008072"/>
    </source>
</evidence>
<sequence length="365" mass="39064">MSSKGTMKSTVNLIGENVNTKRVTIPIPTPAAHQVLIKIVVSGSNPKDWKMPVFQAEGKIPIPKGPDAEGINQGDDIAGIVEAVGDGVLEFKPGDRVASFHEMQSAGGSYAEYGIGWDHTTFHLPDSVSFEEAATIPLAALTATVALHHNLKLPTPWTPATESIPFVLYGASTAVGAFAIKLLRNSNIHPIIAIAGKSQQYVEKLLDRSKGDAVFDYRHGSDEVIRQIQDHLKAGGFSQPRYGIDPGIGKSSQQVLTTIVAKDGNINLVMPSDTDVGTANKTITSVGVVHNMEDGRYGADASDLGLATCRWFTRALQRGNFEGHPYEVRPGGLDAVQQALKDLKDGKNSALKYVFRIADTPGLST</sequence>
<feature type="domain" description="Enoyl reductase (ER)" evidence="4">
    <location>
        <begin position="15"/>
        <end position="261"/>
    </location>
</feature>
<comment type="similarity">
    <text evidence="1">Belongs to the zinc-containing alcohol dehydrogenase family.</text>
</comment>
<dbReference type="Pfam" id="PF08240">
    <property type="entry name" value="ADH_N"/>
    <property type="match status" value="1"/>
</dbReference>
<comment type="subunit">
    <text evidence="2">Monomer.</text>
</comment>
<dbReference type="InterPro" id="IPR047122">
    <property type="entry name" value="Trans-enoyl_RdTase-like"/>
</dbReference>
<dbReference type="EMBL" id="JAGMVJ010000019">
    <property type="protein sequence ID" value="KAH7076050.1"/>
    <property type="molecule type" value="Genomic_DNA"/>
</dbReference>
<dbReference type="InterPro" id="IPR013154">
    <property type="entry name" value="ADH-like_N"/>
</dbReference>
<dbReference type="GO" id="GO:0016651">
    <property type="term" value="F:oxidoreductase activity, acting on NAD(P)H"/>
    <property type="evidence" value="ECO:0007669"/>
    <property type="project" value="InterPro"/>
</dbReference>
<dbReference type="SUPFAM" id="SSF51735">
    <property type="entry name" value="NAD(P)-binding Rossmann-fold domains"/>
    <property type="match status" value="1"/>
</dbReference>
<dbReference type="InterPro" id="IPR011032">
    <property type="entry name" value="GroES-like_sf"/>
</dbReference>
<dbReference type="InterPro" id="IPR020843">
    <property type="entry name" value="ER"/>
</dbReference>
<dbReference type="PANTHER" id="PTHR45348:SF5">
    <property type="entry name" value="OXIDOREDUCTASE, PUTATIVE (AFU_ORTHOLOGUE AFUA_8G01420)-RELATED"/>
    <property type="match status" value="1"/>
</dbReference>